<dbReference type="GO" id="GO:0031267">
    <property type="term" value="F:small GTPase binding"/>
    <property type="evidence" value="ECO:0007669"/>
    <property type="project" value="TreeGrafter"/>
</dbReference>
<dbReference type="GeneID" id="94172081"/>
<dbReference type="OrthoDB" id="120976at2759"/>
<dbReference type="AlphaFoldDB" id="A0A836KKZ0"/>
<evidence type="ECO:0000313" key="2">
    <source>
        <dbReference type="Proteomes" id="UP000674179"/>
    </source>
</evidence>
<accession>A0A836KKZ0</accession>
<dbReference type="PANTHER" id="PTHR24113">
    <property type="entry name" value="RAN GTPASE-ACTIVATING PROTEIN 1"/>
    <property type="match status" value="1"/>
</dbReference>
<dbReference type="GO" id="GO:0006913">
    <property type="term" value="P:nucleocytoplasmic transport"/>
    <property type="evidence" value="ECO:0007669"/>
    <property type="project" value="TreeGrafter"/>
</dbReference>
<dbReference type="GO" id="GO:0005096">
    <property type="term" value="F:GTPase activator activity"/>
    <property type="evidence" value="ECO:0007669"/>
    <property type="project" value="InterPro"/>
</dbReference>
<protein>
    <submittedName>
        <fullName evidence="1">Uncharacterized protein</fullName>
    </submittedName>
</protein>
<dbReference type="Pfam" id="PF13516">
    <property type="entry name" value="LRR_6"/>
    <property type="match status" value="1"/>
</dbReference>
<dbReference type="GO" id="GO:0048471">
    <property type="term" value="C:perinuclear region of cytoplasm"/>
    <property type="evidence" value="ECO:0007669"/>
    <property type="project" value="TreeGrafter"/>
</dbReference>
<dbReference type="EMBL" id="JAFHKP010000024">
    <property type="protein sequence ID" value="KAG5478161.1"/>
    <property type="molecule type" value="Genomic_DNA"/>
</dbReference>
<name>A0A836KKZ0_LEIEN</name>
<dbReference type="RefSeq" id="XP_067692626.1">
    <property type="nucleotide sequence ID" value="XM_067836571.1"/>
</dbReference>
<dbReference type="GO" id="GO:0005634">
    <property type="term" value="C:nucleus"/>
    <property type="evidence" value="ECO:0007669"/>
    <property type="project" value="TreeGrafter"/>
</dbReference>
<dbReference type="KEGG" id="lenr:94172081"/>
<dbReference type="PANTHER" id="PTHR24113:SF15">
    <property type="entry name" value="NACHT DOMAIN-CONTAINING PROTEIN"/>
    <property type="match status" value="1"/>
</dbReference>
<dbReference type="Proteomes" id="UP000674179">
    <property type="component" value="Chromosome 24"/>
</dbReference>
<proteinExistence type="predicted"/>
<organism evidence="1 2">
    <name type="scientific">Leishmania enriettii</name>
    <dbReference type="NCBI Taxonomy" id="5663"/>
    <lineage>
        <taxon>Eukaryota</taxon>
        <taxon>Discoba</taxon>
        <taxon>Euglenozoa</taxon>
        <taxon>Kinetoplastea</taxon>
        <taxon>Metakinetoplastina</taxon>
        <taxon>Trypanosomatida</taxon>
        <taxon>Trypanosomatidae</taxon>
        <taxon>Leishmaniinae</taxon>
        <taxon>Leishmania</taxon>
    </lineage>
</organism>
<keyword evidence="2" id="KW-1185">Reference proteome</keyword>
<dbReference type="SUPFAM" id="SSF52047">
    <property type="entry name" value="RNI-like"/>
    <property type="match status" value="2"/>
</dbReference>
<dbReference type="InterPro" id="IPR001611">
    <property type="entry name" value="Leu-rich_rpt"/>
</dbReference>
<sequence>MVRDISVLDMCHLIQRDPLHVDLSTYPTALMVRENVDCLAAHLLHFGAVESLNLAGMNASADVLDHLISSAETGGVAHLTHLNLRDTHLSPIHLANLLKVLKTRAPLLTTLDISKNSLGDTAVESLTGCIPATLQSLHIAANSLSAGAVTQLLQSLTDAKPTALRKLDLSDNHFDLKTSEALKALLTTTECRTTLKVLRVAHCGLDEANSSCLAEGVHNSAVEVLDVSRNDCLLSFISAVNEGYAVAFPASLRVLDLSGNVCKRGAIGGLVESLHDCSGRLEELYLRHTFHGDAALSAVLCGASSMPALRVLDLAQCGLTYRSGKLLAQQLPMHSQLMVICLSHNMLEVEGVMDMASGLERLCRLTTLELGSCHLSNCGAVAVVTSLLRSGAPVVQLDISDNSISNAGLCEVCALLSRLTCPRLQRLIISNNPCTTGSQANLIEMLQGRQSTCEVVADGTPLEVTTSNSSFEVTHASDSLRDE</sequence>
<dbReference type="InterPro" id="IPR027038">
    <property type="entry name" value="RanGap"/>
</dbReference>
<comment type="caution">
    <text evidence="1">The sequence shown here is derived from an EMBL/GenBank/DDBJ whole genome shotgun (WGS) entry which is preliminary data.</text>
</comment>
<evidence type="ECO:0000313" key="1">
    <source>
        <dbReference type="EMBL" id="KAG5478161.1"/>
    </source>
</evidence>
<dbReference type="Gene3D" id="3.80.10.10">
    <property type="entry name" value="Ribonuclease Inhibitor"/>
    <property type="match status" value="2"/>
</dbReference>
<reference evidence="1 2" key="1">
    <citation type="submission" date="2021-02" db="EMBL/GenBank/DDBJ databases">
        <title>Leishmania (Mundinia) enrietti genome sequencing and assembly.</title>
        <authorList>
            <person name="Almutairi H."/>
            <person name="Gatherer D."/>
        </authorList>
    </citation>
    <scope>NUCLEOTIDE SEQUENCE [LARGE SCALE GENOMIC DNA]</scope>
    <source>
        <strain evidence="1">CUR178</strain>
    </source>
</reference>
<dbReference type="SMART" id="SM00368">
    <property type="entry name" value="LRR_RI"/>
    <property type="match status" value="11"/>
</dbReference>
<gene>
    <name evidence="1" type="ORF">CUR178_04873</name>
</gene>
<dbReference type="InterPro" id="IPR032675">
    <property type="entry name" value="LRR_dom_sf"/>
</dbReference>
<dbReference type="GO" id="GO:0005829">
    <property type="term" value="C:cytosol"/>
    <property type="evidence" value="ECO:0007669"/>
    <property type="project" value="TreeGrafter"/>
</dbReference>